<proteinExistence type="predicted"/>
<accession>A0A919UXP5</accession>
<reference evidence="2" key="1">
    <citation type="submission" date="2021-01" db="EMBL/GenBank/DDBJ databases">
        <title>Whole genome shotgun sequence of Sphaerisporangium rufum NBRC 109079.</title>
        <authorList>
            <person name="Komaki H."/>
            <person name="Tamura T."/>
        </authorList>
    </citation>
    <scope>NUCLEOTIDE SEQUENCE</scope>
    <source>
        <strain evidence="2">NBRC 109079</strain>
    </source>
</reference>
<organism evidence="2 3">
    <name type="scientific">Sphaerisporangium rufum</name>
    <dbReference type="NCBI Taxonomy" id="1381558"/>
    <lineage>
        <taxon>Bacteria</taxon>
        <taxon>Bacillati</taxon>
        <taxon>Actinomycetota</taxon>
        <taxon>Actinomycetes</taxon>
        <taxon>Streptosporangiales</taxon>
        <taxon>Streptosporangiaceae</taxon>
        <taxon>Sphaerisporangium</taxon>
    </lineage>
</organism>
<keyword evidence="3" id="KW-1185">Reference proteome</keyword>
<sequence length="77" mass="8583">MAGSPRRDSSRRLLPETPPAGFAQAPALSAESAGADACPHRRRENRNRPRRNRNRSRGPPNRNRSRARWNRKGGDAG</sequence>
<dbReference type="Proteomes" id="UP000655287">
    <property type="component" value="Unassembled WGS sequence"/>
</dbReference>
<protein>
    <submittedName>
        <fullName evidence="2">Uncharacterized protein</fullName>
    </submittedName>
</protein>
<evidence type="ECO:0000313" key="3">
    <source>
        <dbReference type="Proteomes" id="UP000655287"/>
    </source>
</evidence>
<evidence type="ECO:0000256" key="1">
    <source>
        <dbReference type="SAM" id="MobiDB-lite"/>
    </source>
</evidence>
<dbReference type="AlphaFoldDB" id="A0A919UXP5"/>
<dbReference type="EMBL" id="BOOU01000013">
    <property type="protein sequence ID" value="GII76064.1"/>
    <property type="molecule type" value="Genomic_DNA"/>
</dbReference>
<gene>
    <name evidence="2" type="ORF">Sru01_10460</name>
</gene>
<feature type="compositionally biased region" description="Basic and acidic residues" evidence="1">
    <location>
        <begin position="1"/>
        <end position="14"/>
    </location>
</feature>
<name>A0A919UXP5_9ACTN</name>
<evidence type="ECO:0000313" key="2">
    <source>
        <dbReference type="EMBL" id="GII76064.1"/>
    </source>
</evidence>
<comment type="caution">
    <text evidence="2">The sequence shown here is derived from an EMBL/GenBank/DDBJ whole genome shotgun (WGS) entry which is preliminary data.</text>
</comment>
<feature type="compositionally biased region" description="Basic residues" evidence="1">
    <location>
        <begin position="40"/>
        <end position="56"/>
    </location>
</feature>
<feature type="region of interest" description="Disordered" evidence="1">
    <location>
        <begin position="1"/>
        <end position="77"/>
    </location>
</feature>